<reference evidence="4" key="2">
    <citation type="submission" date="2019-10" db="EMBL/GenBank/DDBJ databases">
        <authorList>
            <consortium name="NCBI Genome Project"/>
        </authorList>
    </citation>
    <scope>NUCLEOTIDE SEQUENCE</scope>
    <source>
        <strain evidence="4">NI907</strain>
    </source>
</reference>
<dbReference type="InterPro" id="IPR013078">
    <property type="entry name" value="His_Pase_superF_clade-1"/>
</dbReference>
<keyword evidence="3" id="KW-1185">Reference proteome</keyword>
<sequence>MNFPHSHLQLWKGQQSLFGIMSDQDAITPRVFLMRHGETEWAKSGRFTGTTDIELTEDGIKQVSSAGVRFVGVNNLINPRRLGKVFVSPRKRAVQTLELLLPQEGVVQGQYEVAATEEIAEWNYGRYEGLKEEEIRSSRKERGLDLEREWNIWRDGCEGGESKDAITERLDKLISRIKDFQRPYMGGEKPVDVLIVAHGLILRCFCLRWVGFDIDYDVSIMFSPGAVATLSYKNGDADRPALHIGPPSK</sequence>
<evidence type="ECO:0000313" key="3">
    <source>
        <dbReference type="Proteomes" id="UP000515153"/>
    </source>
</evidence>
<feature type="binding site" evidence="2">
    <location>
        <position position="92"/>
    </location>
    <ligand>
        <name>substrate</name>
    </ligand>
</feature>
<gene>
    <name evidence="4" type="ORF">PgNI_12249</name>
</gene>
<feature type="active site" description="Tele-phosphohistidine intermediate" evidence="1">
    <location>
        <position position="36"/>
    </location>
</feature>
<dbReference type="Proteomes" id="UP000515153">
    <property type="component" value="Unplaced"/>
</dbReference>
<dbReference type="InterPro" id="IPR029033">
    <property type="entry name" value="His_PPase_superfam"/>
</dbReference>
<evidence type="ECO:0000256" key="2">
    <source>
        <dbReference type="PIRSR" id="PIRSR613078-2"/>
    </source>
</evidence>
<evidence type="ECO:0000313" key="4">
    <source>
        <dbReference type="RefSeq" id="XP_030976230.1"/>
    </source>
</evidence>
<feature type="active site" description="Proton donor/acceptor" evidence="1">
    <location>
        <position position="121"/>
    </location>
</feature>
<name>A0A6P8AMU7_PYRGI</name>
<dbReference type="SMART" id="SM00855">
    <property type="entry name" value="PGAM"/>
    <property type="match status" value="1"/>
</dbReference>
<accession>A0A6P8AMU7</accession>
<dbReference type="GO" id="GO:0050278">
    <property type="term" value="F:sedoheptulose-bisphosphatase activity"/>
    <property type="evidence" value="ECO:0007669"/>
    <property type="project" value="TreeGrafter"/>
</dbReference>
<dbReference type="PANTHER" id="PTHR48100">
    <property type="entry name" value="BROAD-SPECIFICITY PHOSPHATASE YOR283W-RELATED"/>
    <property type="match status" value="1"/>
</dbReference>
<feature type="binding site" evidence="2">
    <location>
        <begin position="48"/>
        <end position="49"/>
    </location>
    <ligand>
        <name>substrate</name>
    </ligand>
</feature>
<dbReference type="RefSeq" id="XP_030976230.1">
    <property type="nucleotide sequence ID" value="XM_031132203.1"/>
</dbReference>
<evidence type="ECO:0008006" key="5">
    <source>
        <dbReference type="Google" id="ProtNLM"/>
    </source>
</evidence>
<feature type="binding site" evidence="2">
    <location>
        <begin position="121"/>
        <end position="124"/>
    </location>
    <ligand>
        <name>substrate</name>
    </ligand>
</feature>
<dbReference type="Pfam" id="PF00300">
    <property type="entry name" value="His_Phos_1"/>
    <property type="match status" value="1"/>
</dbReference>
<protein>
    <recommendedName>
        <fullName evidence="5">Phosphoglycerate mutase-like protein</fullName>
    </recommendedName>
</protein>
<reference evidence="4" key="3">
    <citation type="submission" date="2025-08" db="UniProtKB">
        <authorList>
            <consortium name="RefSeq"/>
        </authorList>
    </citation>
    <scope>IDENTIFICATION</scope>
    <source>
        <strain evidence="4">NI907</strain>
    </source>
</reference>
<evidence type="ECO:0000256" key="1">
    <source>
        <dbReference type="PIRSR" id="PIRSR613078-1"/>
    </source>
</evidence>
<dbReference type="AlphaFoldDB" id="A0A6P8AMU7"/>
<proteinExistence type="predicted"/>
<dbReference type="GO" id="GO:0046390">
    <property type="term" value="P:ribose phosphate biosynthetic process"/>
    <property type="evidence" value="ECO:0007669"/>
    <property type="project" value="TreeGrafter"/>
</dbReference>
<organism evidence="3 4">
    <name type="scientific">Pyricularia grisea</name>
    <name type="common">Crabgrass-specific blast fungus</name>
    <name type="synonym">Magnaporthe grisea</name>
    <dbReference type="NCBI Taxonomy" id="148305"/>
    <lineage>
        <taxon>Eukaryota</taxon>
        <taxon>Fungi</taxon>
        <taxon>Dikarya</taxon>
        <taxon>Ascomycota</taxon>
        <taxon>Pezizomycotina</taxon>
        <taxon>Sordariomycetes</taxon>
        <taxon>Sordariomycetidae</taxon>
        <taxon>Magnaporthales</taxon>
        <taxon>Pyriculariaceae</taxon>
        <taxon>Pyricularia</taxon>
    </lineage>
</organism>
<dbReference type="PANTHER" id="PTHR48100:SF15">
    <property type="entry name" value="SEDOHEPTULOSE 1,7-BISPHOSPHATASE"/>
    <property type="match status" value="1"/>
</dbReference>
<dbReference type="SUPFAM" id="SSF53254">
    <property type="entry name" value="Phosphoglycerate mutase-like"/>
    <property type="match status" value="1"/>
</dbReference>
<dbReference type="Gene3D" id="3.40.50.1240">
    <property type="entry name" value="Phosphoglycerate mutase-like"/>
    <property type="match status" value="1"/>
</dbReference>
<dbReference type="CDD" id="cd07067">
    <property type="entry name" value="HP_PGM_like"/>
    <property type="match status" value="1"/>
</dbReference>
<dbReference type="KEGG" id="pgri:PgNI_12249"/>
<dbReference type="GeneID" id="41967108"/>
<reference evidence="4" key="1">
    <citation type="journal article" date="2019" name="Mol. Biol. Evol.">
        <title>Blast fungal genomes show frequent chromosomal changes, gene gains and losses, and effector gene turnover.</title>
        <authorList>
            <person name="Gomez Luciano L.B."/>
            <person name="Jason Tsai I."/>
            <person name="Chuma I."/>
            <person name="Tosa Y."/>
            <person name="Chen Y.H."/>
            <person name="Li J.Y."/>
            <person name="Li M.Y."/>
            <person name="Jade Lu M.Y."/>
            <person name="Nakayashiki H."/>
            <person name="Li W.H."/>
        </authorList>
    </citation>
    <scope>NUCLEOTIDE SEQUENCE</scope>
    <source>
        <strain evidence="4">NI907</strain>
    </source>
</reference>
<dbReference type="InterPro" id="IPR050275">
    <property type="entry name" value="PGM_Phosphatase"/>
</dbReference>